<organism evidence="1 2">
    <name type="scientific">Streptomyces zinciresistens K42</name>
    <dbReference type="NCBI Taxonomy" id="700597"/>
    <lineage>
        <taxon>Bacteria</taxon>
        <taxon>Bacillati</taxon>
        <taxon>Actinomycetota</taxon>
        <taxon>Actinomycetes</taxon>
        <taxon>Kitasatosporales</taxon>
        <taxon>Streptomycetaceae</taxon>
        <taxon>Streptomyces</taxon>
    </lineage>
</organism>
<proteinExistence type="predicted"/>
<accession>G2GB89</accession>
<protein>
    <submittedName>
        <fullName evidence="1">Uncharacterized protein</fullName>
    </submittedName>
</protein>
<comment type="caution">
    <text evidence="1">The sequence shown here is derived from an EMBL/GenBank/DDBJ whole genome shotgun (WGS) entry which is preliminary data.</text>
</comment>
<gene>
    <name evidence="1" type="ORF">SZN_13816</name>
</gene>
<keyword evidence="2" id="KW-1185">Reference proteome</keyword>
<evidence type="ECO:0000313" key="2">
    <source>
        <dbReference type="Proteomes" id="UP000004217"/>
    </source>
</evidence>
<dbReference type="OrthoDB" id="4150782at2"/>
<dbReference type="RefSeq" id="WP_007495302.1">
    <property type="nucleotide sequence ID" value="NZ_AGBF01000035.1"/>
</dbReference>
<dbReference type="Proteomes" id="UP000004217">
    <property type="component" value="Unassembled WGS sequence"/>
</dbReference>
<dbReference type="EMBL" id="AGBF01000035">
    <property type="protein sequence ID" value="EGX59185.1"/>
    <property type="molecule type" value="Genomic_DNA"/>
</dbReference>
<sequence>MPTDGNAEPDQVLAVNVTRRWSEVEDGTSTEADVVLGEWSPWVGRSTTKRHFDPDRIAVVIACRRGETMAVYEIHPDGDGERYHWTGDEPRRRLVFHGRPSSRYAAHLNAPAPTWKAGEGTPLKLLALGDLLQGEQPQGHDEPAQRQAVVGQAVITLSGTQNLTVSIPPHYSVTVTPRAAQEGSN</sequence>
<dbReference type="AlphaFoldDB" id="G2GB89"/>
<dbReference type="PATRIC" id="fig|700597.3.peg.2710"/>
<reference evidence="1 2" key="1">
    <citation type="submission" date="2011-08" db="EMBL/GenBank/DDBJ databases">
        <authorList>
            <person name="Lin Y."/>
            <person name="Hao X."/>
            <person name="Johnstone L."/>
            <person name="Miller S.J."/>
            <person name="Wei G."/>
            <person name="Rensing C."/>
        </authorList>
    </citation>
    <scope>NUCLEOTIDE SEQUENCE [LARGE SCALE GENOMIC DNA]</scope>
    <source>
        <strain evidence="1 2">K42</strain>
    </source>
</reference>
<evidence type="ECO:0000313" key="1">
    <source>
        <dbReference type="EMBL" id="EGX59185.1"/>
    </source>
</evidence>
<name>G2GB89_9ACTN</name>